<dbReference type="Proteomes" id="UP000472372">
    <property type="component" value="Chromosome 7"/>
</dbReference>
<dbReference type="AlphaFoldDB" id="A0A6S6WB25"/>
<dbReference type="EMBL" id="HG992983">
    <property type="protein sequence ID" value="CAE7192201.1"/>
    <property type="molecule type" value="Genomic_DNA"/>
</dbReference>
<gene>
    <name evidence="1" type="ORF">PTTW11_07508</name>
</gene>
<reference evidence="1" key="1">
    <citation type="submission" date="2021-02" db="EMBL/GenBank/DDBJ databases">
        <authorList>
            <person name="Syme A R."/>
            <person name="Syme A R."/>
            <person name="Moolhuijzen P."/>
        </authorList>
    </citation>
    <scope>NUCLEOTIDE SEQUENCE</scope>
    <source>
        <strain evidence="1">W1-1</strain>
    </source>
</reference>
<accession>A0A6S6WB25</accession>
<organism evidence="1 2">
    <name type="scientific">Pyrenophora teres f. teres</name>
    <dbReference type="NCBI Taxonomy" id="97479"/>
    <lineage>
        <taxon>Eukaryota</taxon>
        <taxon>Fungi</taxon>
        <taxon>Dikarya</taxon>
        <taxon>Ascomycota</taxon>
        <taxon>Pezizomycotina</taxon>
        <taxon>Dothideomycetes</taxon>
        <taxon>Pleosporomycetidae</taxon>
        <taxon>Pleosporales</taxon>
        <taxon>Pleosporineae</taxon>
        <taxon>Pleosporaceae</taxon>
        <taxon>Pyrenophora</taxon>
    </lineage>
</organism>
<evidence type="ECO:0000313" key="1">
    <source>
        <dbReference type="EMBL" id="CAE7192201.1"/>
    </source>
</evidence>
<name>A0A6S6WB25_9PLEO</name>
<sequence length="239" mass="26444">MEKLREAEIAATQRLRKTFKYPSESDDEDAVETGMDGQDRATVLETLSTTDTSTTRKYTLFLLAFPLVPTLLYVPRLLSPSTFLPSLVAVASFLATAYTLYFLPLPPTQMQLIDGVDVTPAAVVMQNKGRGKGKGKGAKMPPWEGLPTDRSVRRRVPYISEDMADLIGDYIVTVNRAVCGLLALYEVWLSREWSEGFALGGGFLPGFVCLVILWARTELRLIDMQALEKMDAGARGKTK</sequence>
<protein>
    <submittedName>
        <fullName evidence="1">Uncharacterized protein</fullName>
    </submittedName>
</protein>
<evidence type="ECO:0000313" key="2">
    <source>
        <dbReference type="Proteomes" id="UP000472372"/>
    </source>
</evidence>
<proteinExistence type="predicted"/>